<feature type="domain" description="Glycosyl transferase family 28 C-terminal" evidence="2">
    <location>
        <begin position="250"/>
        <end position="293"/>
    </location>
</feature>
<proteinExistence type="predicted"/>
<reference evidence="3 4" key="1">
    <citation type="journal article" date="2019" name="Int. J. Syst. Evol. Microbiol.">
        <title>The Global Catalogue of Microorganisms (GCM) 10K type strain sequencing project: providing services to taxonomists for standard genome sequencing and annotation.</title>
        <authorList>
            <consortium name="The Broad Institute Genomics Platform"/>
            <consortium name="The Broad Institute Genome Sequencing Center for Infectious Disease"/>
            <person name="Wu L."/>
            <person name="Ma J."/>
        </authorList>
    </citation>
    <scope>NUCLEOTIDE SEQUENCE [LARGE SCALE GENOMIC DNA]</scope>
    <source>
        <strain evidence="3 4">JCM 16378</strain>
    </source>
</reference>
<evidence type="ECO:0000259" key="2">
    <source>
        <dbReference type="Pfam" id="PF04101"/>
    </source>
</evidence>
<dbReference type="SUPFAM" id="SSF53756">
    <property type="entry name" value="UDP-Glycosyltransferase/glycogen phosphorylase"/>
    <property type="match status" value="1"/>
</dbReference>
<feature type="region of interest" description="Disordered" evidence="1">
    <location>
        <begin position="181"/>
        <end position="203"/>
    </location>
</feature>
<evidence type="ECO:0000313" key="3">
    <source>
        <dbReference type="EMBL" id="GAA2732488.1"/>
    </source>
</evidence>
<dbReference type="Pfam" id="PF04101">
    <property type="entry name" value="Glyco_tran_28_C"/>
    <property type="match status" value="1"/>
</dbReference>
<evidence type="ECO:0000313" key="4">
    <source>
        <dbReference type="Proteomes" id="UP001501326"/>
    </source>
</evidence>
<dbReference type="PANTHER" id="PTHR21015:SF22">
    <property type="entry name" value="GLYCOSYLTRANSFERASE"/>
    <property type="match status" value="1"/>
</dbReference>
<gene>
    <name evidence="3" type="ORF">GCM10009867_08450</name>
</gene>
<keyword evidence="4" id="KW-1185">Reference proteome</keyword>
<feature type="compositionally biased region" description="Low complexity" evidence="1">
    <location>
        <begin position="181"/>
        <end position="191"/>
    </location>
</feature>
<dbReference type="PANTHER" id="PTHR21015">
    <property type="entry name" value="UDP-N-ACETYLGLUCOSAMINE--N-ACETYLMURAMYL-(PENTAPEPTIDE) PYROPHOSPHORYL-UNDECAPRENOL N-ACETYLGLUCOSAMINE TRANSFERASE 1"/>
    <property type="match status" value="1"/>
</dbReference>
<dbReference type="InterPro" id="IPR007235">
    <property type="entry name" value="Glyco_trans_28_C"/>
</dbReference>
<sequence length="354" mass="38407">MIGYYAHHQGAGHLTRMQSIAAVLDEPVWGLSSAPCPPGWEGGWTTLARDDEPWPEHVGDRDVTAHGALHWVPQHHRGLARRAAQLTAWAADEQPRAIVVDVSVEVALLARLSGVPTVVVAMPGRREDPAHRLAYDTADALLAPWPRGAHDLHWPDRWVDKAWFVGGISRFDGRDVPTSASVSAVSSQSPVDPEQPTNTGEEPRTVLLLWGAGGRTTTAADVRAAQDATPGWTWVERSPAVDGTRDLWDELQRADVVVSHAGQNAVAEIAAARRPAVIVAQPRPHAEQESTARRIDDWRIAVGRTDWPEADTWPELLDLAAARGGHGWSRWSDGTGAHQVADHLARLTAVPVAP</sequence>
<accession>A0ABN3UIC1</accession>
<comment type="caution">
    <text evidence="3">The sequence shown here is derived from an EMBL/GenBank/DDBJ whole genome shotgun (WGS) entry which is preliminary data.</text>
</comment>
<organism evidence="3 4">
    <name type="scientific">Pedococcus aerophilus</name>
    <dbReference type="NCBI Taxonomy" id="436356"/>
    <lineage>
        <taxon>Bacteria</taxon>
        <taxon>Bacillati</taxon>
        <taxon>Actinomycetota</taxon>
        <taxon>Actinomycetes</taxon>
        <taxon>Micrococcales</taxon>
        <taxon>Intrasporangiaceae</taxon>
        <taxon>Pedococcus</taxon>
    </lineage>
</organism>
<evidence type="ECO:0000256" key="1">
    <source>
        <dbReference type="SAM" id="MobiDB-lite"/>
    </source>
</evidence>
<dbReference type="RefSeq" id="WP_344190564.1">
    <property type="nucleotide sequence ID" value="NZ_BAAARN010000001.1"/>
</dbReference>
<dbReference type="Proteomes" id="UP001501326">
    <property type="component" value="Unassembled WGS sequence"/>
</dbReference>
<protein>
    <recommendedName>
        <fullName evidence="2">Glycosyl transferase family 28 C-terminal domain-containing protein</fullName>
    </recommendedName>
</protein>
<dbReference type="Gene3D" id="3.40.50.2000">
    <property type="entry name" value="Glycogen Phosphorylase B"/>
    <property type="match status" value="1"/>
</dbReference>
<dbReference type="EMBL" id="BAAARN010000001">
    <property type="protein sequence ID" value="GAA2732488.1"/>
    <property type="molecule type" value="Genomic_DNA"/>
</dbReference>
<name>A0ABN3UIC1_9MICO</name>